<feature type="domain" description="Response regulatory" evidence="3">
    <location>
        <begin position="5"/>
        <end position="121"/>
    </location>
</feature>
<dbReference type="STRING" id="69960.SAMN05421720_11924"/>
<dbReference type="Pfam" id="PF00072">
    <property type="entry name" value="Response_reg"/>
    <property type="match status" value="1"/>
</dbReference>
<dbReference type="InterPro" id="IPR050595">
    <property type="entry name" value="Bact_response_regulator"/>
</dbReference>
<dbReference type="InterPro" id="IPR011006">
    <property type="entry name" value="CheY-like_superfamily"/>
</dbReference>
<evidence type="ECO:0000259" key="3">
    <source>
        <dbReference type="PROSITE" id="PS50110"/>
    </source>
</evidence>
<protein>
    <submittedName>
        <fullName evidence="4">Two-component system, chemotaxis family, response regulator CheY</fullName>
    </submittedName>
</protein>
<dbReference type="SUPFAM" id="SSF52172">
    <property type="entry name" value="CheY-like"/>
    <property type="match status" value="1"/>
</dbReference>
<dbReference type="PROSITE" id="PS50110">
    <property type="entry name" value="RESPONSE_REGULATORY"/>
    <property type="match status" value="1"/>
</dbReference>
<dbReference type="EMBL" id="FNAP01000019">
    <property type="protein sequence ID" value="SDE97508.1"/>
    <property type="molecule type" value="Genomic_DNA"/>
</dbReference>
<keyword evidence="1 2" id="KW-0597">Phosphoprotein</keyword>
<evidence type="ECO:0000313" key="4">
    <source>
        <dbReference type="EMBL" id="SDE97508.1"/>
    </source>
</evidence>
<dbReference type="Gene3D" id="3.40.50.2300">
    <property type="match status" value="1"/>
</dbReference>
<dbReference type="Proteomes" id="UP000199412">
    <property type="component" value="Unassembled WGS sequence"/>
</dbReference>
<feature type="modified residue" description="4-aspartylphosphate" evidence="2">
    <location>
        <position position="54"/>
    </location>
</feature>
<dbReference type="PANTHER" id="PTHR44591">
    <property type="entry name" value="STRESS RESPONSE REGULATOR PROTEIN 1"/>
    <property type="match status" value="1"/>
</dbReference>
<evidence type="ECO:0000256" key="2">
    <source>
        <dbReference type="PROSITE-ProRule" id="PRU00169"/>
    </source>
</evidence>
<dbReference type="GO" id="GO:0000160">
    <property type="term" value="P:phosphorelay signal transduction system"/>
    <property type="evidence" value="ECO:0007669"/>
    <property type="project" value="InterPro"/>
</dbReference>
<dbReference type="RefSeq" id="WP_092787938.1">
    <property type="nucleotide sequence ID" value="NZ_FNAP01000019.1"/>
</dbReference>
<keyword evidence="5" id="KW-1185">Reference proteome</keyword>
<organism evidence="4 5">
    <name type="scientific">Rhodospira trueperi</name>
    <dbReference type="NCBI Taxonomy" id="69960"/>
    <lineage>
        <taxon>Bacteria</taxon>
        <taxon>Pseudomonadati</taxon>
        <taxon>Pseudomonadota</taxon>
        <taxon>Alphaproteobacteria</taxon>
        <taxon>Rhodospirillales</taxon>
        <taxon>Rhodospirillaceae</taxon>
        <taxon>Rhodospira</taxon>
    </lineage>
</organism>
<dbReference type="SMART" id="SM00448">
    <property type="entry name" value="REC"/>
    <property type="match status" value="1"/>
</dbReference>
<name>A0A1G7HAR6_9PROT</name>
<dbReference type="AlphaFoldDB" id="A0A1G7HAR6"/>
<proteinExistence type="predicted"/>
<dbReference type="OrthoDB" id="9800897at2"/>
<evidence type="ECO:0000256" key="1">
    <source>
        <dbReference type="ARBA" id="ARBA00022553"/>
    </source>
</evidence>
<accession>A0A1G7HAR6</accession>
<evidence type="ECO:0000313" key="5">
    <source>
        <dbReference type="Proteomes" id="UP000199412"/>
    </source>
</evidence>
<gene>
    <name evidence="4" type="ORF">SAMN05421720_11924</name>
</gene>
<dbReference type="PANTHER" id="PTHR44591:SF25">
    <property type="entry name" value="CHEMOTAXIS TWO-COMPONENT RESPONSE REGULATOR"/>
    <property type="match status" value="1"/>
</dbReference>
<reference evidence="4 5" key="1">
    <citation type="submission" date="2016-10" db="EMBL/GenBank/DDBJ databases">
        <authorList>
            <person name="de Groot N.N."/>
        </authorList>
    </citation>
    <scope>NUCLEOTIDE SEQUENCE [LARGE SCALE GENOMIC DNA]</scope>
    <source>
        <strain evidence="4 5">ATCC 700224</strain>
    </source>
</reference>
<sequence>MAKPRVLIIDDAATVRAFHRHLLEGMDLEVDEAVNGVEGLEKALRQPFDLWLVDVNMPTMDGIRFLFMARQNDRIRDVPAIMITTESELRDKTQALENGANLFLVKPVDPDVFRSRVAVMLGRRAA</sequence>
<dbReference type="InterPro" id="IPR001789">
    <property type="entry name" value="Sig_transdc_resp-reg_receiver"/>
</dbReference>